<dbReference type="EMBL" id="DS032823">
    <property type="protein sequence ID" value="EDL82679.1"/>
    <property type="molecule type" value="Genomic_DNA"/>
</dbReference>
<evidence type="ECO:0000313" key="2">
    <source>
        <dbReference type="Proteomes" id="UP000234681"/>
    </source>
</evidence>
<protein>
    <submittedName>
        <fullName evidence="1">RCG31921</fullName>
    </submittedName>
</protein>
<evidence type="ECO:0000313" key="1">
    <source>
        <dbReference type="EMBL" id="EDL82679.1"/>
    </source>
</evidence>
<accession>A6MGW5</accession>
<sequence length="15" mass="1965">MFKSDWERKPMFCPY</sequence>
<dbReference type="Proteomes" id="UP000234681">
    <property type="component" value="Unassembled WGS sequence"/>
</dbReference>
<organism evidence="1 2">
    <name type="scientific">Rattus norvegicus</name>
    <name type="common">Rat</name>
    <dbReference type="NCBI Taxonomy" id="10116"/>
    <lineage>
        <taxon>Eukaryota</taxon>
        <taxon>Metazoa</taxon>
        <taxon>Chordata</taxon>
        <taxon>Craniata</taxon>
        <taxon>Vertebrata</taxon>
        <taxon>Euteleostomi</taxon>
        <taxon>Mammalia</taxon>
        <taxon>Eutheria</taxon>
        <taxon>Euarchontoglires</taxon>
        <taxon>Glires</taxon>
        <taxon>Rodentia</taxon>
        <taxon>Myomorpha</taxon>
        <taxon>Muroidea</taxon>
        <taxon>Muridae</taxon>
        <taxon>Murinae</taxon>
        <taxon>Rattus</taxon>
    </lineage>
</organism>
<name>A6MGW5_RAT</name>
<gene>
    <name evidence="1" type="ORF">rCG_31921</name>
</gene>
<reference evidence="2" key="1">
    <citation type="submission" date="2005-06" db="EMBL/GenBank/DDBJ databases">
        <authorList>
            <person name="Mural R.J."/>
            <person name="Li P.W."/>
            <person name="Adams M.D."/>
            <person name="Amanatides P.G."/>
            <person name="Baden-Tillson H."/>
            <person name="Barnstead M."/>
            <person name="Chin S.H."/>
            <person name="Dew I."/>
            <person name="Evans C.A."/>
            <person name="Ferriera S."/>
            <person name="Flanigan M."/>
            <person name="Fosler C."/>
            <person name="Glodek A."/>
            <person name="Gu Z."/>
            <person name="Holt R.A."/>
            <person name="Jennings D."/>
            <person name="Kraft C.L."/>
            <person name="Lu F."/>
            <person name="Nguyen T."/>
            <person name="Nusskern D.R."/>
            <person name="Pfannkoch C.M."/>
            <person name="Sitter C."/>
            <person name="Sutton G.G."/>
            <person name="Venter J.C."/>
            <person name="Wang Z."/>
            <person name="Woodage T."/>
            <person name="Zheng X.H."/>
            <person name="Zhong F."/>
        </authorList>
    </citation>
    <scope>NUCLEOTIDE SEQUENCE [LARGE SCALE GENOMIC DNA]</scope>
    <source>
        <strain>BN</strain>
        <strain evidence="2">Sprague-Dawley</strain>
    </source>
</reference>
<proteinExistence type="predicted"/>